<feature type="domain" description="GH18" evidence="9">
    <location>
        <begin position="1"/>
        <end position="329"/>
    </location>
</feature>
<keyword evidence="5 7" id="KW-0326">Glycosidase</keyword>
<evidence type="ECO:0000256" key="3">
    <source>
        <dbReference type="ARBA" id="ARBA00023024"/>
    </source>
</evidence>
<protein>
    <recommendedName>
        <fullName evidence="9">GH18 domain-containing protein</fullName>
    </recommendedName>
</protein>
<keyword evidence="4" id="KW-0119">Carbohydrate metabolism</keyword>
<feature type="non-terminal residue" evidence="10">
    <location>
        <position position="1"/>
    </location>
</feature>
<evidence type="ECO:0000313" key="10">
    <source>
        <dbReference type="EMBL" id="KAJ7203385.1"/>
    </source>
</evidence>
<evidence type="ECO:0000256" key="8">
    <source>
        <dbReference type="SAM" id="MobiDB-lite"/>
    </source>
</evidence>
<name>A0AAD6Y998_9AGAR</name>
<evidence type="ECO:0000256" key="1">
    <source>
        <dbReference type="ARBA" id="ARBA00000822"/>
    </source>
</evidence>
<sequence length="875" mass="93821">PVNFAFAYLSSTYQVVEMTPGDATLWAETTALKSRNPALKVFLSIGGWSFNDPPTSGIFSSLVASSENIGVFIPSVVSVMQAYGFDGIDIDWEYPGAPDRGGSSADTENYANFIRRVKAVFSGYGYSITFTAPSSYWYLQNFDLPSMLDEGGADWVNVMTYDLHGTWDSPADYIGSIVLAHTNLTEIEVLYVLFFSLVGIDPSKIVMGIGFYGRSFELADAGCVDPGCPFAGAAPAGPCSVSPGTLMYTEIEDIVNSNAVNDVIFDSVAAVKYVVYNGIDWVSYDDEQTLALKMNYANSICLSGTMVWSLDQHGTPPTCLDIECPVGSTTLWEDFLGDASTPCTGNARNYCCDTPSVDTFIPVPANDVFPMSEVEGNVVDYDDNEGTPDDTTTGDGSAGLGDDGLENDSPFSSVFIASPNAASVSSLDTESDWVLSDCDPTSDQPQSSVTATCTCPMDDEDCGCAHVLIGKAYDTIVKLPSNCGLGPYGRVVFLELRPDQSGHRADGGPGYSLAFDYAFTDIAEENGPIYMRADMTDMPGYWDSIIDSPPDGSTTSVRKRDLNFHQPRGVNKRWWGSFTNWYLFRLNQLNTLTSKDSVSRNFHWSDSYTIFSQSESCPNFQSSLDITVSGSASIDSQFGYYLEATIVPPAVQQAYVYFKAGAGAQATFTITGVAAASWDSGRTELISFGFPGLYYPGLLTLGPSLHLYGELSGSLSLSGMYQTTVGYTFPGIDLSFGKEDSNAGTSQFSNGVSPNENNQGFNYNMGWNVELAGQADAHLIPSLQLGISVLGGTILDAEVFVEADIYAGLSVSGSVSNTVAPQICVTPEVGVNLNAGLMGSILLWEPSPLSTSLYSTEFTWPSTCFGSVTQPSSSS</sequence>
<evidence type="ECO:0000256" key="7">
    <source>
        <dbReference type="RuleBase" id="RU000489"/>
    </source>
</evidence>
<feature type="region of interest" description="Disordered" evidence="8">
    <location>
        <begin position="378"/>
        <end position="404"/>
    </location>
</feature>
<dbReference type="Gene3D" id="3.20.20.80">
    <property type="entry name" value="Glycosidases"/>
    <property type="match status" value="1"/>
</dbReference>
<dbReference type="InterPro" id="IPR001579">
    <property type="entry name" value="Glyco_hydro_18_chit_AS"/>
</dbReference>
<accession>A0AAD6Y998</accession>
<dbReference type="InterPro" id="IPR029070">
    <property type="entry name" value="Chitinase_insertion_sf"/>
</dbReference>
<keyword evidence="2 7" id="KW-0378">Hydrolase</keyword>
<keyword evidence="3" id="KW-0146">Chitin degradation</keyword>
<evidence type="ECO:0000256" key="5">
    <source>
        <dbReference type="ARBA" id="ARBA00023295"/>
    </source>
</evidence>
<dbReference type="GO" id="GO:0008061">
    <property type="term" value="F:chitin binding"/>
    <property type="evidence" value="ECO:0007669"/>
    <property type="project" value="InterPro"/>
</dbReference>
<evidence type="ECO:0000259" key="9">
    <source>
        <dbReference type="PROSITE" id="PS51910"/>
    </source>
</evidence>
<dbReference type="InterPro" id="IPR001223">
    <property type="entry name" value="Glyco_hydro18_cat"/>
</dbReference>
<organism evidence="10 11">
    <name type="scientific">Mycena pura</name>
    <dbReference type="NCBI Taxonomy" id="153505"/>
    <lineage>
        <taxon>Eukaryota</taxon>
        <taxon>Fungi</taxon>
        <taxon>Dikarya</taxon>
        <taxon>Basidiomycota</taxon>
        <taxon>Agaricomycotina</taxon>
        <taxon>Agaricomycetes</taxon>
        <taxon>Agaricomycetidae</taxon>
        <taxon>Agaricales</taxon>
        <taxon>Marasmiineae</taxon>
        <taxon>Mycenaceae</taxon>
        <taxon>Mycena</taxon>
    </lineage>
</organism>
<evidence type="ECO:0000256" key="4">
    <source>
        <dbReference type="ARBA" id="ARBA00023277"/>
    </source>
</evidence>
<dbReference type="SUPFAM" id="SSF51445">
    <property type="entry name" value="(Trans)glycosidases"/>
    <property type="match status" value="1"/>
</dbReference>
<comment type="catalytic activity">
    <reaction evidence="1">
        <text>Random endo-hydrolysis of N-acetyl-beta-D-glucosaminide (1-&gt;4)-beta-linkages in chitin and chitodextrins.</text>
        <dbReference type="EC" id="3.2.1.14"/>
    </reaction>
</comment>
<dbReference type="InterPro" id="IPR017853">
    <property type="entry name" value="GH"/>
</dbReference>
<dbReference type="Gene3D" id="3.10.50.10">
    <property type="match status" value="1"/>
</dbReference>
<evidence type="ECO:0000256" key="2">
    <source>
        <dbReference type="ARBA" id="ARBA00022801"/>
    </source>
</evidence>
<gene>
    <name evidence="10" type="ORF">GGX14DRAFT_309849</name>
</gene>
<dbReference type="GO" id="GO:0006032">
    <property type="term" value="P:chitin catabolic process"/>
    <property type="evidence" value="ECO:0007669"/>
    <property type="project" value="UniProtKB-KW"/>
</dbReference>
<dbReference type="PANTHER" id="PTHR11177:SF397">
    <property type="entry name" value="CHITINASE"/>
    <property type="match status" value="1"/>
</dbReference>
<dbReference type="PANTHER" id="PTHR11177">
    <property type="entry name" value="CHITINASE"/>
    <property type="match status" value="1"/>
</dbReference>
<comment type="caution">
    <text evidence="10">The sequence shown here is derived from an EMBL/GenBank/DDBJ whole genome shotgun (WGS) entry which is preliminary data.</text>
</comment>
<dbReference type="PROSITE" id="PS51910">
    <property type="entry name" value="GH18_2"/>
    <property type="match status" value="1"/>
</dbReference>
<dbReference type="GO" id="GO:0000272">
    <property type="term" value="P:polysaccharide catabolic process"/>
    <property type="evidence" value="ECO:0007669"/>
    <property type="project" value="UniProtKB-KW"/>
</dbReference>
<dbReference type="InterPro" id="IPR050314">
    <property type="entry name" value="Glycosyl_Hydrlase_18"/>
</dbReference>
<evidence type="ECO:0000313" key="11">
    <source>
        <dbReference type="Proteomes" id="UP001219525"/>
    </source>
</evidence>
<dbReference type="PROSITE" id="PS01095">
    <property type="entry name" value="GH18_1"/>
    <property type="match status" value="1"/>
</dbReference>
<keyword evidence="6" id="KW-0624">Polysaccharide degradation</keyword>
<dbReference type="AlphaFoldDB" id="A0AAD6Y998"/>
<dbReference type="InterPro" id="IPR011583">
    <property type="entry name" value="Chitinase_II/V-like_cat"/>
</dbReference>
<dbReference type="EMBL" id="JARJCW010000051">
    <property type="protein sequence ID" value="KAJ7203385.1"/>
    <property type="molecule type" value="Genomic_DNA"/>
</dbReference>
<proteinExistence type="predicted"/>
<dbReference type="SUPFAM" id="SSF54556">
    <property type="entry name" value="Chitinase insertion domain"/>
    <property type="match status" value="1"/>
</dbReference>
<dbReference type="GO" id="GO:0008843">
    <property type="term" value="F:endochitinase activity"/>
    <property type="evidence" value="ECO:0007669"/>
    <property type="project" value="UniProtKB-EC"/>
</dbReference>
<dbReference type="Proteomes" id="UP001219525">
    <property type="component" value="Unassembled WGS sequence"/>
</dbReference>
<reference evidence="10" key="1">
    <citation type="submission" date="2023-03" db="EMBL/GenBank/DDBJ databases">
        <title>Massive genome expansion in bonnet fungi (Mycena s.s.) driven by repeated elements and novel gene families across ecological guilds.</title>
        <authorList>
            <consortium name="Lawrence Berkeley National Laboratory"/>
            <person name="Harder C.B."/>
            <person name="Miyauchi S."/>
            <person name="Viragh M."/>
            <person name="Kuo A."/>
            <person name="Thoen E."/>
            <person name="Andreopoulos B."/>
            <person name="Lu D."/>
            <person name="Skrede I."/>
            <person name="Drula E."/>
            <person name="Henrissat B."/>
            <person name="Morin E."/>
            <person name="Kohler A."/>
            <person name="Barry K."/>
            <person name="LaButti K."/>
            <person name="Morin E."/>
            <person name="Salamov A."/>
            <person name="Lipzen A."/>
            <person name="Mereny Z."/>
            <person name="Hegedus B."/>
            <person name="Baldrian P."/>
            <person name="Stursova M."/>
            <person name="Weitz H."/>
            <person name="Taylor A."/>
            <person name="Grigoriev I.V."/>
            <person name="Nagy L.G."/>
            <person name="Martin F."/>
            <person name="Kauserud H."/>
        </authorList>
    </citation>
    <scope>NUCLEOTIDE SEQUENCE</scope>
    <source>
        <strain evidence="10">9144</strain>
    </source>
</reference>
<keyword evidence="11" id="KW-1185">Reference proteome</keyword>
<dbReference type="SMART" id="SM00636">
    <property type="entry name" value="Glyco_18"/>
    <property type="match status" value="1"/>
</dbReference>
<dbReference type="Pfam" id="PF00704">
    <property type="entry name" value="Glyco_hydro_18"/>
    <property type="match status" value="1"/>
</dbReference>
<evidence type="ECO:0000256" key="6">
    <source>
        <dbReference type="ARBA" id="ARBA00023326"/>
    </source>
</evidence>
<feature type="non-terminal residue" evidence="10">
    <location>
        <position position="875"/>
    </location>
</feature>